<keyword evidence="3 5" id="KW-1133">Transmembrane helix</keyword>
<sequence>MKKLLFLAIAFILSFAVTPNTAKASNAYTVNDEAVETLFQSGVQVLSLADESATMLDIAGVSNAETVKASGKNPLVAFLLSWFLGYLGIHRAYLGTATGVVIGYILTCGGLGIVATIDWIVLLIGVIDDDISKYENNKKFFMW</sequence>
<organism evidence="8 9">
    <name type="scientific">Flexibacter flexilis DSM 6793</name>
    <dbReference type="NCBI Taxonomy" id="927664"/>
    <lineage>
        <taxon>Bacteria</taxon>
        <taxon>Pseudomonadati</taxon>
        <taxon>Bacteroidota</taxon>
        <taxon>Cytophagia</taxon>
        <taxon>Cytophagales</taxon>
        <taxon>Flexibacteraceae</taxon>
        <taxon>Flexibacter</taxon>
    </lineage>
</organism>
<dbReference type="Pfam" id="PF05154">
    <property type="entry name" value="TM2"/>
    <property type="match status" value="1"/>
</dbReference>
<evidence type="ECO:0000256" key="6">
    <source>
        <dbReference type="SAM" id="SignalP"/>
    </source>
</evidence>
<proteinExistence type="predicted"/>
<protein>
    <submittedName>
        <fullName evidence="8">TM2 domain-containing protein</fullName>
    </submittedName>
</protein>
<name>A0A1I1MBN9_9BACT</name>
<dbReference type="RefSeq" id="WP_091515179.1">
    <property type="nucleotide sequence ID" value="NZ_FOLE01000010.1"/>
</dbReference>
<dbReference type="AlphaFoldDB" id="A0A1I1MBN9"/>
<gene>
    <name evidence="8" type="ORF">SAMN05421780_110108</name>
</gene>
<feature type="chain" id="PRO_5011795756" evidence="6">
    <location>
        <begin position="23"/>
        <end position="143"/>
    </location>
</feature>
<evidence type="ECO:0000256" key="5">
    <source>
        <dbReference type="SAM" id="Phobius"/>
    </source>
</evidence>
<accession>A0A1I1MBN9</accession>
<feature type="signal peptide" evidence="6">
    <location>
        <begin position="1"/>
        <end position="22"/>
    </location>
</feature>
<evidence type="ECO:0000259" key="7">
    <source>
        <dbReference type="Pfam" id="PF05154"/>
    </source>
</evidence>
<keyword evidence="2 5" id="KW-0812">Transmembrane</keyword>
<evidence type="ECO:0000313" key="8">
    <source>
        <dbReference type="EMBL" id="SFC82506.1"/>
    </source>
</evidence>
<feature type="domain" description="TM2" evidence="7">
    <location>
        <begin position="71"/>
        <end position="120"/>
    </location>
</feature>
<evidence type="ECO:0000313" key="9">
    <source>
        <dbReference type="Proteomes" id="UP000199514"/>
    </source>
</evidence>
<keyword evidence="6" id="KW-0732">Signal</keyword>
<dbReference type="EMBL" id="FOLE01000010">
    <property type="protein sequence ID" value="SFC82506.1"/>
    <property type="molecule type" value="Genomic_DNA"/>
</dbReference>
<evidence type="ECO:0000256" key="4">
    <source>
        <dbReference type="ARBA" id="ARBA00023136"/>
    </source>
</evidence>
<keyword evidence="4 5" id="KW-0472">Membrane</keyword>
<dbReference type="OrthoDB" id="9816361at2"/>
<evidence type="ECO:0000256" key="3">
    <source>
        <dbReference type="ARBA" id="ARBA00022989"/>
    </source>
</evidence>
<evidence type="ECO:0000256" key="2">
    <source>
        <dbReference type="ARBA" id="ARBA00022692"/>
    </source>
</evidence>
<feature type="transmembrane region" description="Helical" evidence="5">
    <location>
        <begin position="75"/>
        <end position="94"/>
    </location>
</feature>
<dbReference type="GO" id="GO:0016020">
    <property type="term" value="C:membrane"/>
    <property type="evidence" value="ECO:0007669"/>
    <property type="project" value="UniProtKB-SubCell"/>
</dbReference>
<comment type="subcellular location">
    <subcellularLocation>
        <location evidence="1">Membrane</location>
        <topology evidence="1">Multi-pass membrane protein</topology>
    </subcellularLocation>
</comment>
<keyword evidence="9" id="KW-1185">Reference proteome</keyword>
<dbReference type="InterPro" id="IPR007829">
    <property type="entry name" value="TM2"/>
</dbReference>
<dbReference type="Proteomes" id="UP000199514">
    <property type="component" value="Unassembled WGS sequence"/>
</dbReference>
<feature type="transmembrane region" description="Helical" evidence="5">
    <location>
        <begin position="101"/>
        <end position="127"/>
    </location>
</feature>
<reference evidence="8 9" key="1">
    <citation type="submission" date="2016-10" db="EMBL/GenBank/DDBJ databases">
        <authorList>
            <person name="de Groot N.N."/>
        </authorList>
    </citation>
    <scope>NUCLEOTIDE SEQUENCE [LARGE SCALE GENOMIC DNA]</scope>
    <source>
        <strain evidence="8 9">DSM 6793</strain>
    </source>
</reference>
<evidence type="ECO:0000256" key="1">
    <source>
        <dbReference type="ARBA" id="ARBA00004141"/>
    </source>
</evidence>